<accession>A0A5C5BFF7</accession>
<reference evidence="5 6" key="1">
    <citation type="submission" date="2019-06" db="EMBL/GenBank/DDBJ databases">
        <title>Draft genome sequence of Miniimonas arenae KCTC 19750T isolated from sea sand.</title>
        <authorList>
            <person name="Park S.-J."/>
        </authorList>
    </citation>
    <scope>NUCLEOTIDE SEQUENCE [LARGE SCALE GENOMIC DNA]</scope>
    <source>
        <strain evidence="5 6">KCTC 19750</strain>
    </source>
</reference>
<comment type="similarity">
    <text evidence="1">Belongs to the bacterial solute-binding protein 8 family.</text>
</comment>
<gene>
    <name evidence="5" type="ORF">FH969_00835</name>
</gene>
<sequence length="377" mass="38363">MRRPAALPVLCVLTATLALASCAGGTSSGGSTPGGTTADGEATSGTQASPSGTDAAYAPFEADNCGTTVTREDAPERIVTVKSAMTDLVLALGVGDRLVGTAYQDGTPDPADPITSGEVATGTAQDSAAILAAVPALGDRMPSHEAVLSVEPDLVLAGWESTFAADAAGERSSYADLGITTFVAPSACTQAPYTPDPLTWDDVFGEVEQVGALLGRTTEADALVDRLDADLASVEQDVQADDAGAEPSDGPTALWWSSGTDTPFVGAGAGAPQLVMETAGLLNVAVDLPGGWGPYSWEAAAAADPDVIVLVDSVWNSVEKKKAFLAENPVTSAMTAVQQQRYLVVPFAATEAGVRNVEAVTTLHEQLTALDTQPQQG</sequence>
<evidence type="ECO:0000256" key="1">
    <source>
        <dbReference type="ARBA" id="ARBA00008814"/>
    </source>
</evidence>
<dbReference type="OrthoDB" id="9797850at2"/>
<evidence type="ECO:0000313" key="5">
    <source>
        <dbReference type="EMBL" id="TNU77344.1"/>
    </source>
</evidence>
<dbReference type="AlphaFoldDB" id="A0A5C5BFF7"/>
<dbReference type="EMBL" id="VENP01000001">
    <property type="protein sequence ID" value="TNU77344.1"/>
    <property type="molecule type" value="Genomic_DNA"/>
</dbReference>
<dbReference type="Gene3D" id="3.40.50.1980">
    <property type="entry name" value="Nitrogenase molybdenum iron protein domain"/>
    <property type="match status" value="2"/>
</dbReference>
<evidence type="ECO:0000259" key="4">
    <source>
        <dbReference type="PROSITE" id="PS50983"/>
    </source>
</evidence>
<dbReference type="SUPFAM" id="SSF53807">
    <property type="entry name" value="Helical backbone' metal receptor"/>
    <property type="match status" value="1"/>
</dbReference>
<organism evidence="5 6">
    <name type="scientific">Miniimonas arenae</name>
    <dbReference type="NCBI Taxonomy" id="676201"/>
    <lineage>
        <taxon>Bacteria</taxon>
        <taxon>Bacillati</taxon>
        <taxon>Actinomycetota</taxon>
        <taxon>Actinomycetes</taxon>
        <taxon>Micrococcales</taxon>
        <taxon>Beutenbergiaceae</taxon>
        <taxon>Miniimonas</taxon>
    </lineage>
</organism>
<feature type="chain" id="PRO_5023045901" evidence="3">
    <location>
        <begin position="21"/>
        <end position="377"/>
    </location>
</feature>
<dbReference type="Pfam" id="PF01497">
    <property type="entry name" value="Peripla_BP_2"/>
    <property type="match status" value="1"/>
</dbReference>
<protein>
    <submittedName>
        <fullName evidence="5">Putative F420-0 ABC transporter substrate-binding protein</fullName>
    </submittedName>
</protein>
<feature type="region of interest" description="Disordered" evidence="2">
    <location>
        <begin position="24"/>
        <end position="59"/>
    </location>
</feature>
<evidence type="ECO:0000256" key="2">
    <source>
        <dbReference type="SAM" id="MobiDB-lite"/>
    </source>
</evidence>
<dbReference type="Proteomes" id="UP000313849">
    <property type="component" value="Unassembled WGS sequence"/>
</dbReference>
<comment type="caution">
    <text evidence="5">The sequence shown here is derived from an EMBL/GenBank/DDBJ whole genome shotgun (WGS) entry which is preliminary data.</text>
</comment>
<keyword evidence="6" id="KW-1185">Reference proteome</keyword>
<evidence type="ECO:0000256" key="3">
    <source>
        <dbReference type="SAM" id="SignalP"/>
    </source>
</evidence>
<feature type="signal peptide" evidence="3">
    <location>
        <begin position="1"/>
        <end position="20"/>
    </location>
</feature>
<dbReference type="InterPro" id="IPR002491">
    <property type="entry name" value="ABC_transptr_periplasmic_BD"/>
</dbReference>
<feature type="compositionally biased region" description="Polar residues" evidence="2">
    <location>
        <begin position="43"/>
        <end position="52"/>
    </location>
</feature>
<proteinExistence type="inferred from homology"/>
<dbReference type="InterPro" id="IPR050902">
    <property type="entry name" value="ABC_Transporter_SBP"/>
</dbReference>
<keyword evidence="3" id="KW-0732">Signal</keyword>
<dbReference type="PANTHER" id="PTHR30535">
    <property type="entry name" value="VITAMIN B12-BINDING PROTEIN"/>
    <property type="match status" value="1"/>
</dbReference>
<dbReference type="RefSeq" id="WP_139985444.1">
    <property type="nucleotide sequence ID" value="NZ_DAMDJA010000205.1"/>
</dbReference>
<dbReference type="PANTHER" id="PTHR30535:SF7">
    <property type="entry name" value="IRON(III) DICITRATE-BINDING PROTEIN"/>
    <property type="match status" value="1"/>
</dbReference>
<evidence type="ECO:0000313" key="6">
    <source>
        <dbReference type="Proteomes" id="UP000313849"/>
    </source>
</evidence>
<feature type="domain" description="Fe/B12 periplasmic-binding" evidence="4">
    <location>
        <begin position="77"/>
        <end position="374"/>
    </location>
</feature>
<dbReference type="PROSITE" id="PS50983">
    <property type="entry name" value="FE_B12_PBP"/>
    <property type="match status" value="1"/>
</dbReference>
<name>A0A5C5BFF7_9MICO</name>
<dbReference type="PROSITE" id="PS51257">
    <property type="entry name" value="PROKAR_LIPOPROTEIN"/>
    <property type="match status" value="1"/>
</dbReference>